<dbReference type="EMBL" id="QUNI01000004">
    <property type="protein sequence ID" value="REG99797.1"/>
    <property type="molecule type" value="Genomic_DNA"/>
</dbReference>
<dbReference type="RefSeq" id="WP_115812714.1">
    <property type="nucleotide sequence ID" value="NZ_QUNI01000004.1"/>
</dbReference>
<comment type="caution">
    <text evidence="1">The sequence shown here is derived from an EMBL/GenBank/DDBJ whole genome shotgun (WGS) entry which is preliminary data.</text>
</comment>
<dbReference type="AlphaFoldDB" id="A0A3E0ENI7"/>
<reference evidence="1 2" key="1">
    <citation type="submission" date="2018-08" db="EMBL/GenBank/DDBJ databases">
        <title>Genomic Encyclopedia of Archaeal and Bacterial Type Strains, Phase II (KMG-II): from individual species to whole genera.</title>
        <authorList>
            <person name="Goeker M."/>
        </authorList>
    </citation>
    <scope>NUCLEOTIDE SEQUENCE [LARGE SCALE GENOMIC DNA]</scope>
    <source>
        <strain evidence="1 2">DSM 100880</strain>
    </source>
</reference>
<dbReference type="Proteomes" id="UP000257136">
    <property type="component" value="Unassembled WGS sequence"/>
</dbReference>
<organism evidence="1 2">
    <name type="scientific">Flavobacterium aquicola</name>
    <dbReference type="NCBI Taxonomy" id="1682742"/>
    <lineage>
        <taxon>Bacteria</taxon>
        <taxon>Pseudomonadati</taxon>
        <taxon>Bacteroidota</taxon>
        <taxon>Flavobacteriia</taxon>
        <taxon>Flavobacteriales</taxon>
        <taxon>Flavobacteriaceae</taxon>
        <taxon>Flavobacterium</taxon>
    </lineage>
</organism>
<protein>
    <submittedName>
        <fullName evidence="1">Uncharacterized protein</fullName>
    </submittedName>
</protein>
<keyword evidence="2" id="KW-1185">Reference proteome</keyword>
<sequence length="80" mass="8732">MNTELIIDNNEDKDKDGFPINSKGAHIALRDGAGNVFIPLYCNFFIKVPENAGIKFDPNNKLEVNSAVDALINILAKNGT</sequence>
<evidence type="ECO:0000313" key="2">
    <source>
        <dbReference type="Proteomes" id="UP000257136"/>
    </source>
</evidence>
<evidence type="ECO:0000313" key="1">
    <source>
        <dbReference type="EMBL" id="REG99797.1"/>
    </source>
</evidence>
<dbReference type="OrthoDB" id="1364244at2"/>
<proteinExistence type="predicted"/>
<name>A0A3E0ENI7_9FLAO</name>
<gene>
    <name evidence="1" type="ORF">C8P67_104435</name>
</gene>
<accession>A0A3E0ENI7</accession>